<name>A0ACC0UJ11_9AGAM</name>
<proteinExistence type="predicted"/>
<dbReference type="EMBL" id="JAGFNK010000020">
    <property type="protein sequence ID" value="KAI9511570.1"/>
    <property type="molecule type" value="Genomic_DNA"/>
</dbReference>
<dbReference type="Proteomes" id="UP001207468">
    <property type="component" value="Unassembled WGS sequence"/>
</dbReference>
<comment type="caution">
    <text evidence="1">The sequence shown here is derived from an EMBL/GenBank/DDBJ whole genome shotgun (WGS) entry which is preliminary data.</text>
</comment>
<evidence type="ECO:0000313" key="2">
    <source>
        <dbReference type="Proteomes" id="UP001207468"/>
    </source>
</evidence>
<gene>
    <name evidence="1" type="ORF">F5148DRAFT_967589</name>
</gene>
<keyword evidence="2" id="KW-1185">Reference proteome</keyword>
<evidence type="ECO:0000313" key="1">
    <source>
        <dbReference type="EMBL" id="KAI9511570.1"/>
    </source>
</evidence>
<feature type="non-terminal residue" evidence="1">
    <location>
        <position position="94"/>
    </location>
</feature>
<accession>A0ACC0UJ11</accession>
<protein>
    <submittedName>
        <fullName evidence="1">Uncharacterized protein</fullName>
    </submittedName>
</protein>
<organism evidence="1 2">
    <name type="scientific">Russula earlei</name>
    <dbReference type="NCBI Taxonomy" id="71964"/>
    <lineage>
        <taxon>Eukaryota</taxon>
        <taxon>Fungi</taxon>
        <taxon>Dikarya</taxon>
        <taxon>Basidiomycota</taxon>
        <taxon>Agaricomycotina</taxon>
        <taxon>Agaricomycetes</taxon>
        <taxon>Russulales</taxon>
        <taxon>Russulaceae</taxon>
        <taxon>Russula</taxon>
    </lineage>
</organism>
<reference evidence="1" key="1">
    <citation type="submission" date="2021-03" db="EMBL/GenBank/DDBJ databases">
        <title>Evolutionary priming and transition to the ectomycorrhizal habit in an iconic lineage of mushroom-forming fungi: is preadaptation a requirement?</title>
        <authorList>
            <consortium name="DOE Joint Genome Institute"/>
            <person name="Looney B.P."/>
            <person name="Miyauchi S."/>
            <person name="Morin E."/>
            <person name="Drula E."/>
            <person name="Courty P.E."/>
            <person name="Chicoki N."/>
            <person name="Fauchery L."/>
            <person name="Kohler A."/>
            <person name="Kuo A."/>
            <person name="LaButti K."/>
            <person name="Pangilinan J."/>
            <person name="Lipzen A."/>
            <person name="Riley R."/>
            <person name="Andreopoulos W."/>
            <person name="He G."/>
            <person name="Johnson J."/>
            <person name="Barry K.W."/>
            <person name="Grigoriev I.V."/>
            <person name="Nagy L."/>
            <person name="Hibbett D."/>
            <person name="Henrissat B."/>
            <person name="Matheny P.B."/>
            <person name="Labbe J."/>
            <person name="Martin A.F."/>
        </authorList>
    </citation>
    <scope>NUCLEOTIDE SEQUENCE</scope>
    <source>
        <strain evidence="1">BPL698</strain>
    </source>
</reference>
<feature type="non-terminal residue" evidence="1">
    <location>
        <position position="1"/>
    </location>
</feature>
<sequence>IPLRPFRNQVGGHTSRYKFAKRAVCKSLGSRENLFYEAVEREAPPDFIPRYLGVMLVSYHKNGFVLMEDLTGRLKCPCVLNLKMGTRQYGVDAS</sequence>